<dbReference type="NCBIfam" id="TIGR04534">
    <property type="entry name" value="ELWxxDGT_rpt"/>
    <property type="match status" value="4"/>
</dbReference>
<dbReference type="InterPro" id="IPR011047">
    <property type="entry name" value="Quinoprotein_ADH-like_sf"/>
</dbReference>
<evidence type="ECO:0000313" key="4">
    <source>
        <dbReference type="Proteomes" id="UP000236738"/>
    </source>
</evidence>
<keyword evidence="1" id="KW-0732">Signal</keyword>
<reference evidence="4" key="1">
    <citation type="submission" date="2016-10" db="EMBL/GenBank/DDBJ databases">
        <authorList>
            <person name="Varghese N."/>
            <person name="Submissions S."/>
        </authorList>
    </citation>
    <scope>NUCLEOTIDE SEQUENCE [LARGE SCALE GENOMIC DNA]</scope>
    <source>
        <strain evidence="4">DSM 21580</strain>
    </source>
</reference>
<gene>
    <name evidence="3" type="ORF">SAMN05421847_1282</name>
</gene>
<evidence type="ECO:0000259" key="2">
    <source>
        <dbReference type="Pfam" id="PF18962"/>
    </source>
</evidence>
<proteinExistence type="predicted"/>
<dbReference type="AlphaFoldDB" id="A0A1H5WNI1"/>
<evidence type="ECO:0000313" key="3">
    <source>
        <dbReference type="EMBL" id="SEG01169.1"/>
    </source>
</evidence>
<dbReference type="SUPFAM" id="SSF50998">
    <property type="entry name" value="Quinoprotein alcohol dehydrogenase-like"/>
    <property type="match status" value="2"/>
</dbReference>
<keyword evidence="4" id="KW-1185">Reference proteome</keyword>
<dbReference type="InterPro" id="IPR026444">
    <property type="entry name" value="Secre_tail"/>
</dbReference>
<feature type="domain" description="Secretion system C-terminal sorting" evidence="2">
    <location>
        <begin position="405"/>
        <end position="469"/>
    </location>
</feature>
<name>A0A1H5WNI1_9FLAO</name>
<dbReference type="Proteomes" id="UP000236738">
    <property type="component" value="Unassembled WGS sequence"/>
</dbReference>
<dbReference type="EMBL" id="FNUS01000002">
    <property type="protein sequence ID" value="SEG01169.1"/>
    <property type="molecule type" value="Genomic_DNA"/>
</dbReference>
<protein>
    <submittedName>
        <fullName evidence="3">Por secretion system C-terminal sorting domain-containing protein</fullName>
    </submittedName>
</protein>
<dbReference type="RefSeq" id="WP_103913267.1">
    <property type="nucleotide sequence ID" value="NZ_FNUS01000002.1"/>
</dbReference>
<dbReference type="Pfam" id="PF18962">
    <property type="entry name" value="Por_Secre_tail"/>
    <property type="match status" value="1"/>
</dbReference>
<dbReference type="NCBIfam" id="TIGR04183">
    <property type="entry name" value="Por_Secre_tail"/>
    <property type="match status" value="1"/>
</dbReference>
<organism evidence="3 4">
    <name type="scientific">Halpernia humi</name>
    <dbReference type="NCBI Taxonomy" id="493375"/>
    <lineage>
        <taxon>Bacteria</taxon>
        <taxon>Pseudomonadati</taxon>
        <taxon>Bacteroidota</taxon>
        <taxon>Flavobacteriia</taxon>
        <taxon>Flavobacteriales</taxon>
        <taxon>Weeksellaceae</taxon>
        <taxon>Chryseobacterium group</taxon>
        <taxon>Halpernia</taxon>
    </lineage>
</organism>
<dbReference type="OrthoDB" id="1489153at2"/>
<sequence>MKKISILISTVSSLFIFSQVTLVKDINPGTSNSNPGLTIEYNGSLYFKASDGTNGTELWKSDGTTSGTVMVSDYRSGSASFNPQQFVVFDNKLFFQGNDGTNGAEVYTYDGTTISLFADLKTGSGSSVPQNFEVIGSNLYFKAQEATSTNNKIYKTDGTAAPTVIDPTYNIAFGIEKLGTDLILSASPSNSYQLYKCDGTTYTLIKTINPSGSASPTNFYSDGNKVYFSADDGTNGKELWATDGTSAGTAMIKDISSSPGADSSPNHFFSFNGKIYFSANDGTNGTELWVTDGTDAGTSMLKDINVGSGNSNPSDFFAYNGKLYFTANDTTNGNELWETDGTNAGTKLFLDINPGSASSSPTDLILFNGEVFLNTNDGTVGKEFYKIDSSVLGTADGIAKQTSFYPNPSNGKLFSNAKKGFIYQVYDVKGALLKSGKSTAGNLNLNLPDGIYILKYTIGEKSAATKIVIKNK</sequence>
<evidence type="ECO:0000256" key="1">
    <source>
        <dbReference type="ARBA" id="ARBA00022729"/>
    </source>
</evidence>
<dbReference type="InterPro" id="IPR030916">
    <property type="entry name" value="ELWxxDGT_rpt"/>
</dbReference>
<accession>A0A1H5WNI1</accession>